<evidence type="ECO:0000256" key="4">
    <source>
        <dbReference type="ARBA" id="ARBA00022679"/>
    </source>
</evidence>
<feature type="site" description="Transition state stabilizer" evidence="7">
    <location>
        <position position="41"/>
    </location>
</feature>
<comment type="pathway">
    <text evidence="2 7">Isoprenoid biosynthesis; isopentenyl diphosphate biosynthesis via DXP pathway; isopentenyl diphosphate from 1-deoxy-D-xylulose 5-phosphate: step 2/6.</text>
</comment>
<keyword evidence="9" id="KW-1185">Reference proteome</keyword>
<feature type="site" description="Positions MEP for the nucleophilic attack" evidence="7">
    <location>
        <position position="246"/>
    </location>
</feature>
<protein>
    <recommendedName>
        <fullName evidence="7">2-C-methyl-D-erythritol 4-phosphate cytidylyltransferase</fullName>
        <ecNumber evidence="7">2.7.7.60</ecNumber>
    </recommendedName>
    <alternativeName>
        <fullName evidence="7">4-diphosphocytidyl-2C-methyl-D-erythritol synthase</fullName>
    </alternativeName>
    <alternativeName>
        <fullName evidence="7">MEP cytidylyltransferase</fullName>
        <shortName evidence="7">MCT</shortName>
    </alternativeName>
</protein>
<dbReference type="RefSeq" id="WP_307725003.1">
    <property type="nucleotide sequence ID" value="NZ_BAAARM010000004.1"/>
</dbReference>
<evidence type="ECO:0000313" key="8">
    <source>
        <dbReference type="EMBL" id="GEO34858.1"/>
    </source>
</evidence>
<gene>
    <name evidence="8" type="primary">ispD_1</name>
    <name evidence="7" type="synonym">ispD</name>
    <name evidence="8" type="ORF">CAE01nite_25830</name>
</gene>
<feature type="site" description="Positions MEP for the nucleophilic attack" evidence="7">
    <location>
        <position position="186"/>
    </location>
</feature>
<evidence type="ECO:0000256" key="1">
    <source>
        <dbReference type="ARBA" id="ARBA00001282"/>
    </source>
</evidence>
<dbReference type="AlphaFoldDB" id="A0A512DEG4"/>
<accession>A0A512DEG4</accession>
<dbReference type="HAMAP" id="MF_00108">
    <property type="entry name" value="IspD"/>
    <property type="match status" value="1"/>
</dbReference>
<keyword evidence="4 7" id="KW-0808">Transferase</keyword>
<dbReference type="GO" id="GO:0050518">
    <property type="term" value="F:2-C-methyl-D-erythritol 4-phosphate cytidylyltransferase activity"/>
    <property type="evidence" value="ECO:0007669"/>
    <property type="project" value="UniProtKB-UniRule"/>
</dbReference>
<keyword evidence="6 7" id="KW-0414">Isoprene biosynthesis</keyword>
<evidence type="ECO:0000256" key="7">
    <source>
        <dbReference type="HAMAP-Rule" id="MF_00108"/>
    </source>
</evidence>
<dbReference type="InterPro" id="IPR034683">
    <property type="entry name" value="IspD/TarI"/>
</dbReference>
<dbReference type="Gene3D" id="3.90.550.10">
    <property type="entry name" value="Spore Coat Polysaccharide Biosynthesis Protein SpsA, Chain A"/>
    <property type="match status" value="1"/>
</dbReference>
<keyword evidence="5 7" id="KW-0548">Nucleotidyltransferase</keyword>
<dbReference type="PANTHER" id="PTHR32125">
    <property type="entry name" value="2-C-METHYL-D-ERYTHRITOL 4-PHOSPHATE CYTIDYLYLTRANSFERASE, CHLOROPLASTIC"/>
    <property type="match status" value="1"/>
</dbReference>
<dbReference type="Proteomes" id="UP000321181">
    <property type="component" value="Unassembled WGS sequence"/>
</dbReference>
<dbReference type="SUPFAM" id="SSF53448">
    <property type="entry name" value="Nucleotide-diphospho-sugar transferases"/>
    <property type="match status" value="1"/>
</dbReference>
<sequence>MTGPRAGAGPVGLAVTRSVVRTAAVLTAAGSGSRLGLTVPKALALLDGTPLVGHAARRLVASGVVDLLVVTVPDGHLAAVRDAVDDALRDVPGAHAVPVLCTVGGPSRQASVAAALAHLEPDVDVVLVHDAARALAPPELVAAVVAAVRSGSGAVVPALPVTDTIAEVEPGAGTGRPARVVATPDRSRLRAVQTPQGFDRALLDRAHAAASGRAADEALSATDDSSLVALLGEPVVAVPGDDAAMKVTTQRDLAVASLLLRTVAVPGGTR</sequence>
<dbReference type="InterPro" id="IPR018294">
    <property type="entry name" value="ISPD_synthase_CS"/>
</dbReference>
<comment type="similarity">
    <text evidence="3 7">Belongs to the IspD/TarI cytidylyltransferase family. IspD subfamily.</text>
</comment>
<dbReference type="EC" id="2.7.7.60" evidence="7"/>
<dbReference type="CDD" id="cd02516">
    <property type="entry name" value="CDP-ME_synthetase"/>
    <property type="match status" value="1"/>
</dbReference>
<comment type="caution">
    <text evidence="8">The sequence shown here is derived from an EMBL/GenBank/DDBJ whole genome shotgun (WGS) entry which is preliminary data.</text>
</comment>
<comment type="function">
    <text evidence="7">Catalyzes the formation of 4-diphosphocytidyl-2-C-methyl-D-erythritol from CTP and 2-C-methyl-D-erythritol 4-phosphate (MEP).</text>
</comment>
<dbReference type="InterPro" id="IPR001228">
    <property type="entry name" value="IspD"/>
</dbReference>
<organism evidence="8 9">
    <name type="scientific">Cellulomonas aerilata</name>
    <dbReference type="NCBI Taxonomy" id="515326"/>
    <lineage>
        <taxon>Bacteria</taxon>
        <taxon>Bacillati</taxon>
        <taxon>Actinomycetota</taxon>
        <taxon>Actinomycetes</taxon>
        <taxon>Micrococcales</taxon>
        <taxon>Cellulomonadaceae</taxon>
        <taxon>Cellulomonas</taxon>
    </lineage>
</organism>
<proteinExistence type="inferred from homology"/>
<dbReference type="InterPro" id="IPR029044">
    <property type="entry name" value="Nucleotide-diphossugar_trans"/>
</dbReference>
<dbReference type="PROSITE" id="PS01295">
    <property type="entry name" value="ISPD"/>
    <property type="match status" value="1"/>
</dbReference>
<name>A0A512DEG4_9CELL</name>
<evidence type="ECO:0000313" key="9">
    <source>
        <dbReference type="Proteomes" id="UP000321181"/>
    </source>
</evidence>
<dbReference type="InterPro" id="IPR050088">
    <property type="entry name" value="IspD/TarI_cytidylyltransf_bact"/>
</dbReference>
<reference evidence="8 9" key="1">
    <citation type="submission" date="2019-07" db="EMBL/GenBank/DDBJ databases">
        <title>Whole genome shotgun sequence of Cellulomonas aerilata NBRC 106308.</title>
        <authorList>
            <person name="Hosoyama A."/>
            <person name="Uohara A."/>
            <person name="Ohji S."/>
            <person name="Ichikawa N."/>
        </authorList>
    </citation>
    <scope>NUCLEOTIDE SEQUENCE [LARGE SCALE GENOMIC DNA]</scope>
    <source>
        <strain evidence="8 9">NBRC 106308</strain>
    </source>
</reference>
<evidence type="ECO:0000256" key="2">
    <source>
        <dbReference type="ARBA" id="ARBA00004787"/>
    </source>
</evidence>
<evidence type="ECO:0000256" key="5">
    <source>
        <dbReference type="ARBA" id="ARBA00022695"/>
    </source>
</evidence>
<dbReference type="PANTHER" id="PTHR32125:SF4">
    <property type="entry name" value="2-C-METHYL-D-ERYTHRITOL 4-PHOSPHATE CYTIDYLYLTRANSFERASE, CHLOROPLASTIC"/>
    <property type="match status" value="1"/>
</dbReference>
<dbReference type="GO" id="GO:0019288">
    <property type="term" value="P:isopentenyl diphosphate biosynthetic process, methylerythritol 4-phosphate pathway"/>
    <property type="evidence" value="ECO:0007669"/>
    <property type="project" value="UniProtKB-UniRule"/>
</dbReference>
<dbReference type="EMBL" id="BJYY01000016">
    <property type="protein sequence ID" value="GEO34858.1"/>
    <property type="molecule type" value="Genomic_DNA"/>
</dbReference>
<dbReference type="UniPathway" id="UPA00056">
    <property type="reaction ID" value="UER00093"/>
</dbReference>
<dbReference type="NCBIfam" id="TIGR00453">
    <property type="entry name" value="ispD"/>
    <property type="match status" value="1"/>
</dbReference>
<evidence type="ECO:0000256" key="6">
    <source>
        <dbReference type="ARBA" id="ARBA00023229"/>
    </source>
</evidence>
<dbReference type="Pfam" id="PF01128">
    <property type="entry name" value="IspD"/>
    <property type="match status" value="1"/>
</dbReference>
<feature type="site" description="Transition state stabilizer" evidence="7">
    <location>
        <position position="34"/>
    </location>
</feature>
<comment type="catalytic activity">
    <reaction evidence="1 7">
        <text>2-C-methyl-D-erythritol 4-phosphate + CTP + H(+) = 4-CDP-2-C-methyl-D-erythritol + diphosphate</text>
        <dbReference type="Rhea" id="RHEA:13429"/>
        <dbReference type="ChEBI" id="CHEBI:15378"/>
        <dbReference type="ChEBI" id="CHEBI:33019"/>
        <dbReference type="ChEBI" id="CHEBI:37563"/>
        <dbReference type="ChEBI" id="CHEBI:57823"/>
        <dbReference type="ChEBI" id="CHEBI:58262"/>
        <dbReference type="EC" id="2.7.7.60"/>
    </reaction>
</comment>
<evidence type="ECO:0000256" key="3">
    <source>
        <dbReference type="ARBA" id="ARBA00009789"/>
    </source>
</evidence>